<dbReference type="InterPro" id="IPR016030">
    <property type="entry name" value="CblAdoTrfase-like"/>
</dbReference>
<evidence type="ECO:0000259" key="4">
    <source>
        <dbReference type="Pfam" id="PF01923"/>
    </source>
</evidence>
<evidence type="ECO:0000256" key="2">
    <source>
        <dbReference type="ARBA" id="ARBA00022741"/>
    </source>
</evidence>
<dbReference type="InterPro" id="IPR036451">
    <property type="entry name" value="CblAdoTrfase-like_sf"/>
</dbReference>
<name>A0A4V0Z7Z8_9FIRM</name>
<sequence length="201" mass="23663">MEEQEKIRRIVAEAIQETLEKKTEKQEKPEHMTHLRGDHLVYKDHPRIAFRGAIDSLEAEIIVLQTITEKQHLHTLTEDLEEIIKTIRWLLRCEVSGEAVGEVMLQGLDTDDMRAHSHHPSRYYGMKHFLPTYCHSEIVAYLNRLRTKARETELTAYRAFKTETGDVEREDIIRVLNRLSSLFWIMMFKFLTGKYGGTYEC</sequence>
<dbReference type="GO" id="GO:0005524">
    <property type="term" value="F:ATP binding"/>
    <property type="evidence" value="ECO:0007669"/>
    <property type="project" value="UniProtKB-KW"/>
</dbReference>
<evidence type="ECO:0000256" key="1">
    <source>
        <dbReference type="ARBA" id="ARBA00022679"/>
    </source>
</evidence>
<dbReference type="AlphaFoldDB" id="A0A4V0Z7Z8"/>
<protein>
    <recommendedName>
        <fullName evidence="4">Cobalamin adenosyltransferase-like domain-containing protein</fullName>
    </recommendedName>
</protein>
<dbReference type="Proteomes" id="UP000289794">
    <property type="component" value="Chromosome"/>
</dbReference>
<feature type="domain" description="Cobalamin adenosyltransferase-like" evidence="4">
    <location>
        <begin position="27"/>
        <end position="188"/>
    </location>
</feature>
<evidence type="ECO:0000313" key="6">
    <source>
        <dbReference type="Proteomes" id="UP000289794"/>
    </source>
</evidence>
<organism evidence="5 6">
    <name type="scientific">Blautia producta</name>
    <dbReference type="NCBI Taxonomy" id="33035"/>
    <lineage>
        <taxon>Bacteria</taxon>
        <taxon>Bacillati</taxon>
        <taxon>Bacillota</taxon>
        <taxon>Clostridia</taxon>
        <taxon>Lachnospirales</taxon>
        <taxon>Lachnospiraceae</taxon>
        <taxon>Blautia</taxon>
    </lineage>
</organism>
<accession>A0A4V0Z7Z8</accession>
<dbReference type="KEGG" id="bpro:PMF13cell1_04114"/>
<keyword evidence="1" id="KW-0808">Transferase</keyword>
<dbReference type="Gene3D" id="1.20.1200.10">
    <property type="entry name" value="Cobalamin adenosyltransferase-like"/>
    <property type="match status" value="1"/>
</dbReference>
<dbReference type="Pfam" id="PF01923">
    <property type="entry name" value="Cob_adeno_trans"/>
    <property type="match status" value="1"/>
</dbReference>
<keyword evidence="2" id="KW-0547">Nucleotide-binding</keyword>
<keyword evidence="3" id="KW-0067">ATP-binding</keyword>
<reference evidence="5 6" key="1">
    <citation type="submission" date="2019-01" db="EMBL/GenBank/DDBJ databases">
        <title>PMF-metabolizing Aryl O-demethylase.</title>
        <authorList>
            <person name="Kim M."/>
        </authorList>
    </citation>
    <scope>NUCLEOTIDE SEQUENCE [LARGE SCALE GENOMIC DNA]</scope>
    <source>
        <strain evidence="5 6">PMF1</strain>
    </source>
</reference>
<dbReference type="EMBL" id="CP035945">
    <property type="protein sequence ID" value="QBE98548.1"/>
    <property type="molecule type" value="Genomic_DNA"/>
</dbReference>
<dbReference type="RefSeq" id="WP_130181941.1">
    <property type="nucleotide sequence ID" value="NZ_CP035945.1"/>
</dbReference>
<dbReference type="SUPFAM" id="SSF89028">
    <property type="entry name" value="Cobalamin adenosyltransferase-like"/>
    <property type="match status" value="1"/>
</dbReference>
<dbReference type="GO" id="GO:0016740">
    <property type="term" value="F:transferase activity"/>
    <property type="evidence" value="ECO:0007669"/>
    <property type="project" value="UniProtKB-KW"/>
</dbReference>
<gene>
    <name evidence="5" type="ORF">PMF13cell1_04114</name>
</gene>
<proteinExistence type="predicted"/>
<evidence type="ECO:0000256" key="3">
    <source>
        <dbReference type="ARBA" id="ARBA00022840"/>
    </source>
</evidence>
<evidence type="ECO:0000313" key="5">
    <source>
        <dbReference type="EMBL" id="QBE98548.1"/>
    </source>
</evidence>